<sequence length="607" mass="68159">MASQKQRVGKYELGKVLASGYFDCRTRLCTHIVTGAQYVVRIYNKNTLAEAKWMWERIREAIHVMRTLPKHENIIEISELFETESSLYILMQLFAPMHVTKMYTTDAPTGERITVPIQRTKLLFTQVVRGLRHMHDCDVVHFGLAPDHVMVNSQDQVKIGGLVSCKYVPKGTKLCRDIRGTMHTVAPEVLRNGEYDPYLADAWSLGVLLYFMLHRGRYPHDGANTTKNILYHRIRPPDPNLPVEAQDLLRSLLSHDPTTRLRVEQIMDHPFFTMEHTDVMMTDGHLSGPQSGAPYWKVSGTLGTPAWKGTLQQRLPYSYSSEETAAYLIQQFYRAYRSHRKNRSGCTLGSSRRNSIYRGRNQVVDVVQPNFRQPRKTLSGFGFGEVDTNHLLDKASSIAPNYSQRRAMCGIPDTSVGLIPHGQGSEETIPIRCRGGSMTSECNGSTLMLSCSDSEGGILNVTQVSRMNLSTTSNATHLSVRQQGSHKLSFEVPGDNLRLTSPNPVLGATDCIADAASGSCNEGGIPLRFYARTPSINHMRGNDMHPWDGDSRGAEGLLPKIKVDPMRRCPVCNRPPPQRAIRIKPYLHTPYEYKKGVFKDKTAVVSD</sequence>
<evidence type="ECO:0000256" key="1">
    <source>
        <dbReference type="ARBA" id="ARBA00022527"/>
    </source>
</evidence>
<dbReference type="GO" id="GO:0005634">
    <property type="term" value="C:nucleus"/>
    <property type="evidence" value="ECO:0007669"/>
    <property type="project" value="TreeGrafter"/>
</dbReference>
<dbReference type="VEuPathDB" id="TriTrypDB:TcIL3000_7_2370"/>
<dbReference type="Pfam" id="PF00069">
    <property type="entry name" value="Pkinase"/>
    <property type="match status" value="1"/>
</dbReference>
<dbReference type="Gene3D" id="3.30.200.20">
    <property type="entry name" value="Phosphorylase Kinase, domain 1"/>
    <property type="match status" value="1"/>
</dbReference>
<evidence type="ECO:0000259" key="6">
    <source>
        <dbReference type="PROSITE" id="PS50011"/>
    </source>
</evidence>
<evidence type="ECO:0000256" key="5">
    <source>
        <dbReference type="ARBA" id="ARBA00022840"/>
    </source>
</evidence>
<dbReference type="PROSITE" id="PS50011">
    <property type="entry name" value="PROTEIN_KINASE_DOM"/>
    <property type="match status" value="1"/>
</dbReference>
<dbReference type="PANTHER" id="PTHR24345:SF91">
    <property type="entry name" value="SERINE_THREONINE-PROTEIN KINASE PLK4"/>
    <property type="match status" value="1"/>
</dbReference>
<dbReference type="InterPro" id="IPR000719">
    <property type="entry name" value="Prot_kinase_dom"/>
</dbReference>
<keyword evidence="2" id="KW-0808">Transferase</keyword>
<keyword evidence="1" id="KW-0723">Serine/threonine-protein kinase</keyword>
<keyword evidence="4" id="KW-0418">Kinase</keyword>
<feature type="domain" description="Protein kinase" evidence="6">
    <location>
        <begin position="11"/>
        <end position="272"/>
    </location>
</feature>
<dbReference type="SUPFAM" id="SSF56112">
    <property type="entry name" value="Protein kinase-like (PK-like)"/>
    <property type="match status" value="1"/>
</dbReference>
<keyword evidence="3" id="KW-0547">Nucleotide-binding</keyword>
<dbReference type="Gene3D" id="1.10.510.10">
    <property type="entry name" value="Transferase(Phosphotransferase) domain 1"/>
    <property type="match status" value="1"/>
</dbReference>
<dbReference type="AlphaFoldDB" id="G0UPW6"/>
<protein>
    <recommendedName>
        <fullName evidence="6">Protein kinase domain-containing protein</fullName>
    </recommendedName>
</protein>
<evidence type="ECO:0000313" key="7">
    <source>
        <dbReference type="EMBL" id="CCC91427.1"/>
    </source>
</evidence>
<gene>
    <name evidence="7" type="ORF">TCIL3000_7_2370</name>
</gene>
<organism evidence="7">
    <name type="scientific">Trypanosoma congolense (strain IL3000)</name>
    <dbReference type="NCBI Taxonomy" id="1068625"/>
    <lineage>
        <taxon>Eukaryota</taxon>
        <taxon>Discoba</taxon>
        <taxon>Euglenozoa</taxon>
        <taxon>Kinetoplastea</taxon>
        <taxon>Metakinetoplastina</taxon>
        <taxon>Trypanosomatida</taxon>
        <taxon>Trypanosomatidae</taxon>
        <taxon>Trypanosoma</taxon>
        <taxon>Nannomonas</taxon>
    </lineage>
</organism>
<dbReference type="InterPro" id="IPR011009">
    <property type="entry name" value="Kinase-like_dom_sf"/>
</dbReference>
<accession>G0UPW6</accession>
<keyword evidence="5" id="KW-0067">ATP-binding</keyword>
<reference evidence="7" key="1">
    <citation type="journal article" date="2012" name="Proc. Natl. Acad. Sci. U.S.A.">
        <title>Antigenic diversity is generated by distinct evolutionary mechanisms in African trypanosome species.</title>
        <authorList>
            <person name="Jackson A.P."/>
            <person name="Berry A."/>
            <person name="Aslett M."/>
            <person name="Allison H.C."/>
            <person name="Burton P."/>
            <person name="Vavrova-Anderson J."/>
            <person name="Brown R."/>
            <person name="Browne H."/>
            <person name="Corton N."/>
            <person name="Hauser H."/>
            <person name="Gamble J."/>
            <person name="Gilderthorp R."/>
            <person name="Marcello L."/>
            <person name="McQuillan J."/>
            <person name="Otto T.D."/>
            <person name="Quail M.A."/>
            <person name="Sanders M.J."/>
            <person name="van Tonder A."/>
            <person name="Ginger M.L."/>
            <person name="Field M.C."/>
            <person name="Barry J.D."/>
            <person name="Hertz-Fowler C."/>
            <person name="Berriman M."/>
        </authorList>
    </citation>
    <scope>NUCLEOTIDE SEQUENCE</scope>
    <source>
        <strain evidence="7">IL3000</strain>
    </source>
</reference>
<proteinExistence type="predicted"/>
<dbReference type="EMBL" id="HE575320">
    <property type="protein sequence ID" value="CCC91427.1"/>
    <property type="molecule type" value="Genomic_DNA"/>
</dbReference>
<evidence type="ECO:0000256" key="4">
    <source>
        <dbReference type="ARBA" id="ARBA00022777"/>
    </source>
</evidence>
<dbReference type="GO" id="GO:0004674">
    <property type="term" value="F:protein serine/threonine kinase activity"/>
    <property type="evidence" value="ECO:0007669"/>
    <property type="project" value="UniProtKB-KW"/>
</dbReference>
<name>G0UPW6_TRYCI</name>
<dbReference type="GO" id="GO:0005524">
    <property type="term" value="F:ATP binding"/>
    <property type="evidence" value="ECO:0007669"/>
    <property type="project" value="UniProtKB-KW"/>
</dbReference>
<dbReference type="PANTHER" id="PTHR24345">
    <property type="entry name" value="SERINE/THREONINE-PROTEIN KINASE PLK"/>
    <property type="match status" value="1"/>
</dbReference>
<evidence type="ECO:0000256" key="2">
    <source>
        <dbReference type="ARBA" id="ARBA00022679"/>
    </source>
</evidence>
<evidence type="ECO:0000256" key="3">
    <source>
        <dbReference type="ARBA" id="ARBA00022741"/>
    </source>
</evidence>